<proteinExistence type="predicted"/>
<dbReference type="Proteomes" id="UP001164472">
    <property type="component" value="Chromosome"/>
</dbReference>
<accession>A0A9E8HN85</accession>
<dbReference type="EMBL" id="CP101527">
    <property type="protein sequence ID" value="UZW76392.1"/>
    <property type="molecule type" value="Genomic_DNA"/>
</dbReference>
<evidence type="ECO:0000313" key="1">
    <source>
        <dbReference type="EMBL" id="UZW76392.1"/>
    </source>
</evidence>
<gene>
    <name evidence="1" type="ORF">NNL22_07335</name>
</gene>
<keyword evidence="2" id="KW-1185">Reference proteome</keyword>
<dbReference type="RefSeq" id="WP_251811865.1">
    <property type="nucleotide sequence ID" value="NZ_CP101527.1"/>
</dbReference>
<protein>
    <submittedName>
        <fullName evidence="1">Uncharacterized protein</fullName>
    </submittedName>
</protein>
<dbReference type="KEGG" id="asem:NNL22_07335"/>
<evidence type="ECO:0000313" key="2">
    <source>
        <dbReference type="Proteomes" id="UP001164472"/>
    </source>
</evidence>
<organism evidence="1 2">
    <name type="scientific">Alkalimarinus sediminis</name>
    <dbReference type="NCBI Taxonomy" id="1632866"/>
    <lineage>
        <taxon>Bacteria</taxon>
        <taxon>Pseudomonadati</taxon>
        <taxon>Pseudomonadota</taxon>
        <taxon>Gammaproteobacteria</taxon>
        <taxon>Alteromonadales</taxon>
        <taxon>Alteromonadaceae</taxon>
        <taxon>Alkalimarinus</taxon>
    </lineage>
</organism>
<dbReference type="AlphaFoldDB" id="A0A9E8HN85"/>
<reference evidence="1" key="1">
    <citation type="submission" date="2022-07" db="EMBL/GenBank/DDBJ databases">
        <title>Alkalimarinus sp. nov., isolated from gut of a Alitta virens.</title>
        <authorList>
            <person name="Yang A.I."/>
            <person name="Shin N.-R."/>
        </authorList>
    </citation>
    <scope>NUCLEOTIDE SEQUENCE</scope>
    <source>
        <strain evidence="1">FA028</strain>
    </source>
</reference>
<sequence length="136" mass="15482">MTADWDTTQVNDQIPDLSIRVKVRRGFLKSEWVDVKTYSLDETSCIIKTDELFPLNSKITISLRLKLEPTDLVIDSLGSTILKQKKECSCFFYDLQLNTDSIKGTSSESPIVRMVNLVNKKQQINKKVLDLTQTAP</sequence>
<name>A0A9E8HN85_9ALTE</name>